<evidence type="ECO:0000313" key="3">
    <source>
        <dbReference type="EMBL" id="SFK58097.1"/>
    </source>
</evidence>
<name>A0A1I4AQ84_9ACTN</name>
<evidence type="ECO:0000313" key="4">
    <source>
        <dbReference type="Proteomes" id="UP000199152"/>
    </source>
</evidence>
<evidence type="ECO:0000256" key="1">
    <source>
        <dbReference type="SAM" id="MobiDB-lite"/>
    </source>
</evidence>
<proteinExistence type="predicted"/>
<feature type="region of interest" description="Disordered" evidence="1">
    <location>
        <begin position="28"/>
        <end position="49"/>
    </location>
</feature>
<keyword evidence="2" id="KW-0732">Signal</keyword>
<dbReference type="InParanoid" id="A0A1I4AQ84"/>
<dbReference type="STRING" id="504800.SAMN04488085_102324"/>
<dbReference type="Proteomes" id="UP000199152">
    <property type="component" value="Unassembled WGS sequence"/>
</dbReference>
<protein>
    <submittedName>
        <fullName evidence="3">Uncharacterized protein</fullName>
    </submittedName>
</protein>
<dbReference type="AlphaFoldDB" id="A0A1I4AQ84"/>
<gene>
    <name evidence="3" type="ORF">SAMN04488085_102324</name>
</gene>
<dbReference type="RefSeq" id="WP_143087074.1">
    <property type="nucleotide sequence ID" value="NZ_FOSW01000002.1"/>
</dbReference>
<feature type="compositionally biased region" description="Low complexity" evidence="1">
    <location>
        <begin position="29"/>
        <end position="45"/>
    </location>
</feature>
<dbReference type="EMBL" id="FOSW01000002">
    <property type="protein sequence ID" value="SFK58097.1"/>
    <property type="molecule type" value="Genomic_DNA"/>
</dbReference>
<sequence length="184" mass="18621">MRLLLAGAGSLLVVACGTLLDGPAPATPPSVATAPVAGATPGTTPCPNPEGFTVPVPAGWSGNSAGVLPACSWFGPGEVVVPEASDARTTPITFQVQPVPLPEATATTDEVRRTEALEVDGHHAVRTELVTRAGLYPVGTPITTYAVDLDGRTLVADAVGLAAFDHGRDVAVLDAMMAGLDLHP</sequence>
<dbReference type="PROSITE" id="PS51257">
    <property type="entry name" value="PROKAR_LIPOPROTEIN"/>
    <property type="match status" value="1"/>
</dbReference>
<dbReference type="OrthoDB" id="3393679at2"/>
<feature type="chain" id="PRO_5011549885" evidence="2">
    <location>
        <begin position="27"/>
        <end position="184"/>
    </location>
</feature>
<organism evidence="3 4">
    <name type="scientific">Geodermatophilus ruber</name>
    <dbReference type="NCBI Taxonomy" id="504800"/>
    <lineage>
        <taxon>Bacteria</taxon>
        <taxon>Bacillati</taxon>
        <taxon>Actinomycetota</taxon>
        <taxon>Actinomycetes</taxon>
        <taxon>Geodermatophilales</taxon>
        <taxon>Geodermatophilaceae</taxon>
        <taxon>Geodermatophilus</taxon>
    </lineage>
</organism>
<reference evidence="3 4" key="1">
    <citation type="submission" date="2016-10" db="EMBL/GenBank/DDBJ databases">
        <authorList>
            <person name="de Groot N.N."/>
        </authorList>
    </citation>
    <scope>NUCLEOTIDE SEQUENCE [LARGE SCALE GENOMIC DNA]</scope>
    <source>
        <strain evidence="3 4">DSM 45317</strain>
    </source>
</reference>
<feature type="signal peptide" evidence="2">
    <location>
        <begin position="1"/>
        <end position="26"/>
    </location>
</feature>
<accession>A0A1I4AQ84</accession>
<evidence type="ECO:0000256" key="2">
    <source>
        <dbReference type="SAM" id="SignalP"/>
    </source>
</evidence>
<keyword evidence="4" id="KW-1185">Reference proteome</keyword>